<comment type="similarity">
    <text evidence="1">Belongs to the HyuE racemase family.</text>
</comment>
<dbReference type="Proteomes" id="UP001165587">
    <property type="component" value="Unassembled WGS sequence"/>
</dbReference>
<dbReference type="InterPro" id="IPR015942">
    <property type="entry name" value="Asp/Glu/hydantoin_racemase"/>
</dbReference>
<proteinExistence type="inferred from homology"/>
<dbReference type="AlphaFoldDB" id="A0AA42BRT3"/>
<organism evidence="2 3">
    <name type="scientific">Herbiconiux oxytropis</name>
    <dbReference type="NCBI Taxonomy" id="2970915"/>
    <lineage>
        <taxon>Bacteria</taxon>
        <taxon>Bacillati</taxon>
        <taxon>Actinomycetota</taxon>
        <taxon>Actinomycetes</taxon>
        <taxon>Micrococcales</taxon>
        <taxon>Microbacteriaceae</taxon>
        <taxon>Herbiconiux</taxon>
    </lineage>
</organism>
<dbReference type="InterPro" id="IPR053714">
    <property type="entry name" value="Iso_Racemase_Enz_sf"/>
</dbReference>
<dbReference type="RefSeq" id="WP_259524959.1">
    <property type="nucleotide sequence ID" value="NZ_JANLCK010000001.1"/>
</dbReference>
<keyword evidence="3" id="KW-1185">Reference proteome</keyword>
<dbReference type="EMBL" id="JANLCK010000001">
    <property type="protein sequence ID" value="MCS5724535.1"/>
    <property type="molecule type" value="Genomic_DNA"/>
</dbReference>
<evidence type="ECO:0000256" key="1">
    <source>
        <dbReference type="ARBA" id="ARBA00038414"/>
    </source>
</evidence>
<dbReference type="GO" id="GO:0047661">
    <property type="term" value="F:amino-acid racemase activity"/>
    <property type="evidence" value="ECO:0007669"/>
    <property type="project" value="InterPro"/>
</dbReference>
<protein>
    <submittedName>
        <fullName evidence="2">Aspartate/glutamate racemase family protein</fullName>
    </submittedName>
</protein>
<comment type="caution">
    <text evidence="2">The sequence shown here is derived from an EMBL/GenBank/DDBJ whole genome shotgun (WGS) entry which is preliminary data.</text>
</comment>
<accession>A0AA42BRT3</accession>
<name>A0AA42BRT3_9MICO</name>
<sequence>MGGTLRRLGIVHTVSRLAPTFTELAEELLTGVETVVIADELLLKRTVRDGGVDDVTRERLLGHVTALVDYGVDAVLVTCSSVGGVVDEIAPGVAVPVLRVDRAMAEQAVSLGSRVGVLATLPTTLAPTAAVVEAAAHDAGREVIVVPRLCEGAFAALDRGDGAAHDAIIAAELDRLVEEVDVVVLAQASMARIAALRPPGGVRVLSSPRLAMERLAESGPLVRGDEKAPEVRSLRQ</sequence>
<dbReference type="Pfam" id="PF01177">
    <property type="entry name" value="Asp_Glu_race"/>
    <property type="match status" value="1"/>
</dbReference>
<evidence type="ECO:0000313" key="2">
    <source>
        <dbReference type="EMBL" id="MCS5724535.1"/>
    </source>
</evidence>
<reference evidence="2" key="1">
    <citation type="submission" date="2022-08" db="EMBL/GenBank/DDBJ databases">
        <authorList>
            <person name="Deng Y."/>
            <person name="Han X.-F."/>
            <person name="Zhang Y.-Q."/>
        </authorList>
    </citation>
    <scope>NUCLEOTIDE SEQUENCE</scope>
    <source>
        <strain evidence="2">CPCC 203407</strain>
    </source>
</reference>
<gene>
    <name evidence="2" type="ORF">N1028_01360</name>
</gene>
<evidence type="ECO:0000313" key="3">
    <source>
        <dbReference type="Proteomes" id="UP001165587"/>
    </source>
</evidence>
<dbReference type="Gene3D" id="3.40.50.12500">
    <property type="match status" value="1"/>
</dbReference>